<dbReference type="EMBL" id="JARWAO010000001">
    <property type="protein sequence ID" value="MDR5895000.1"/>
    <property type="molecule type" value="Genomic_DNA"/>
</dbReference>
<organism evidence="2 3">
    <name type="scientific">Larsenimonas suaedae</name>
    <dbReference type="NCBI Taxonomy" id="1851019"/>
    <lineage>
        <taxon>Bacteria</taxon>
        <taxon>Pseudomonadati</taxon>
        <taxon>Pseudomonadota</taxon>
        <taxon>Gammaproteobacteria</taxon>
        <taxon>Oceanospirillales</taxon>
        <taxon>Halomonadaceae</taxon>
        <taxon>Larsenimonas</taxon>
    </lineage>
</organism>
<keyword evidence="3" id="KW-1185">Reference proteome</keyword>
<sequence length="293" mass="32827">MLRNAIERRIHGISGLALGGIDYSQPPGDPGLFGPGSMVWRVHGDFTSMLCGGVSALLLQMMHPLALAGVWDHSNFRDDMLGRLRRTSQFVAATSFGPTADAERLIERVISIHRHVTGTYTDGRAYRADDPELLTWVHVSEARSFLAGCLRYYQTELSIDEQDRYYRESALTAYRLGATRVPETVDEVEAYLERMRPELIVDARTREVVRLLWAGSPQFRQVRLFYRLFLRGGADLLPDWAQDALELRASPVGRRATRASVNTLAPVLRWAVRDGVRARATARMSAAAAPESQ</sequence>
<protein>
    <submittedName>
        <fullName evidence="2">Oxygenase MpaB family protein</fullName>
    </submittedName>
</protein>
<accession>A0ABU1GT44</accession>
<dbReference type="PANTHER" id="PTHR36151">
    <property type="entry name" value="BLR2777 PROTEIN"/>
    <property type="match status" value="1"/>
</dbReference>
<comment type="caution">
    <text evidence="2">The sequence shown here is derived from an EMBL/GenBank/DDBJ whole genome shotgun (WGS) entry which is preliminary data.</text>
</comment>
<dbReference type="RefSeq" id="WP_251592485.1">
    <property type="nucleotide sequence ID" value="NZ_JAMLJI010000002.1"/>
</dbReference>
<dbReference type="InterPro" id="IPR018713">
    <property type="entry name" value="MPAB/Lcp_cat_dom"/>
</dbReference>
<proteinExistence type="predicted"/>
<reference evidence="2 3" key="1">
    <citation type="submission" date="2023-04" db="EMBL/GenBank/DDBJ databases">
        <title>A long-awaited taxogenomic arrangement of the family Halomonadaceae.</title>
        <authorList>
            <person name="De La Haba R."/>
            <person name="Chuvochina M."/>
            <person name="Wittouck S."/>
            <person name="Arahal D.R."/>
            <person name="Sanchez-Porro C."/>
            <person name="Hugenholtz P."/>
            <person name="Ventosa A."/>
        </authorList>
    </citation>
    <scope>NUCLEOTIDE SEQUENCE [LARGE SCALE GENOMIC DNA]</scope>
    <source>
        <strain evidence="2 3">DSM 22428</strain>
    </source>
</reference>
<dbReference type="Pfam" id="PF09995">
    <property type="entry name" value="MPAB_Lcp_cat"/>
    <property type="match status" value="1"/>
</dbReference>
<feature type="domain" description="ER-bound oxygenase mpaB/mpaB'/Rubber oxygenase catalytic" evidence="1">
    <location>
        <begin position="40"/>
        <end position="270"/>
    </location>
</feature>
<dbReference type="Proteomes" id="UP001269375">
    <property type="component" value="Unassembled WGS sequence"/>
</dbReference>
<dbReference type="PANTHER" id="PTHR36151:SF3">
    <property type="entry name" value="ER-BOUND OXYGENASE MPAB_MPAB'_RUBBER OXYGENASE CATALYTIC DOMAIN-CONTAINING PROTEIN"/>
    <property type="match status" value="1"/>
</dbReference>
<gene>
    <name evidence="2" type="ORF">QC825_02775</name>
</gene>
<evidence type="ECO:0000313" key="2">
    <source>
        <dbReference type="EMBL" id="MDR5895000.1"/>
    </source>
</evidence>
<evidence type="ECO:0000259" key="1">
    <source>
        <dbReference type="Pfam" id="PF09995"/>
    </source>
</evidence>
<name>A0ABU1GT44_9GAMM</name>
<evidence type="ECO:0000313" key="3">
    <source>
        <dbReference type="Proteomes" id="UP001269375"/>
    </source>
</evidence>